<dbReference type="GO" id="GO:0005737">
    <property type="term" value="C:cytoplasm"/>
    <property type="evidence" value="ECO:0007669"/>
    <property type="project" value="UniProtKB-SubCell"/>
</dbReference>
<dbReference type="Pfam" id="PF22667">
    <property type="entry name" value="Lon_lid"/>
    <property type="match status" value="1"/>
</dbReference>
<dbReference type="STRING" id="883114.HMPREF9709_00084"/>
<dbReference type="GO" id="GO:0005524">
    <property type="term" value="F:ATP binding"/>
    <property type="evidence" value="ECO:0007669"/>
    <property type="project" value="UniProtKB-UniRule"/>
</dbReference>
<organism evidence="22 23">
    <name type="scientific">Helcococcus kunzii ATCC 51366</name>
    <dbReference type="NCBI Taxonomy" id="883114"/>
    <lineage>
        <taxon>Bacteria</taxon>
        <taxon>Bacillati</taxon>
        <taxon>Bacillota</taxon>
        <taxon>Tissierellia</taxon>
        <taxon>Tissierellales</taxon>
        <taxon>Peptoniphilaceae</taxon>
        <taxon>Helcococcus</taxon>
    </lineage>
</organism>
<dbReference type="EC" id="3.4.21.53" evidence="11 14"/>
<evidence type="ECO:0000256" key="7">
    <source>
        <dbReference type="ARBA" id="ARBA00022840"/>
    </source>
</evidence>
<dbReference type="Gene3D" id="3.40.50.300">
    <property type="entry name" value="P-loop containing nucleotide triphosphate hydrolases"/>
    <property type="match status" value="1"/>
</dbReference>
<evidence type="ECO:0000256" key="8">
    <source>
        <dbReference type="ARBA" id="ARBA00023016"/>
    </source>
</evidence>
<dbReference type="NCBIfam" id="TIGR00763">
    <property type="entry name" value="lon"/>
    <property type="match status" value="1"/>
</dbReference>
<keyword evidence="6 14" id="KW-0720">Serine protease</keyword>
<gene>
    <name evidence="14" type="primary">lon</name>
    <name evidence="22" type="ORF">HMPREF9709_00084</name>
</gene>
<reference evidence="22 23" key="1">
    <citation type="submission" date="2012-01" db="EMBL/GenBank/DDBJ databases">
        <title>The Genome Sequence of Helcococcus kunzii ATCC 51366.</title>
        <authorList>
            <consortium name="The Broad Institute Genome Sequencing Platform"/>
            <person name="Earl A."/>
            <person name="Ward D."/>
            <person name="Feldgarden M."/>
            <person name="Gevers D."/>
            <person name="Huys G."/>
            <person name="Young S.K."/>
            <person name="Zeng Q."/>
            <person name="Gargeya S."/>
            <person name="Fitzgerald M."/>
            <person name="Haas B."/>
            <person name="Abouelleil A."/>
            <person name="Alvarado L."/>
            <person name="Arachchi H.M."/>
            <person name="Berlin A."/>
            <person name="Chapman S.B."/>
            <person name="Gearin G."/>
            <person name="Goldberg J."/>
            <person name="Griggs A."/>
            <person name="Gujja S."/>
            <person name="Hansen M."/>
            <person name="Heiman D."/>
            <person name="Howarth C."/>
            <person name="Larimer J."/>
            <person name="Lui A."/>
            <person name="MacDonald P.J.P."/>
            <person name="McCowen C."/>
            <person name="Montmayeur A."/>
            <person name="Murphy C."/>
            <person name="Neiman D."/>
            <person name="Pearson M."/>
            <person name="Priest M."/>
            <person name="Roberts A."/>
            <person name="Saif S."/>
            <person name="Shea T."/>
            <person name="Sisk P."/>
            <person name="Stolte C."/>
            <person name="Sykes S."/>
            <person name="Wortman J."/>
            <person name="Nusbaum C."/>
            <person name="Birren B."/>
        </authorList>
    </citation>
    <scope>NUCLEOTIDE SEQUENCE [LARGE SCALE GENOMIC DNA]</scope>
    <source>
        <strain evidence="22 23">ATCC 51366</strain>
    </source>
</reference>
<comment type="subunit">
    <text evidence="14 15">Homohexamer. Organized in a ring with a central cavity.</text>
</comment>
<evidence type="ECO:0000256" key="19">
    <source>
        <dbReference type="RuleBase" id="RU000591"/>
    </source>
</evidence>
<dbReference type="RefSeq" id="WP_005396886.1">
    <property type="nucleotide sequence ID" value="NZ_JH601088.1"/>
</dbReference>
<dbReference type="GO" id="GO:0004176">
    <property type="term" value="F:ATP-dependent peptidase activity"/>
    <property type="evidence" value="ECO:0007669"/>
    <property type="project" value="UniProtKB-UniRule"/>
</dbReference>
<evidence type="ECO:0000256" key="6">
    <source>
        <dbReference type="ARBA" id="ARBA00022825"/>
    </source>
</evidence>
<dbReference type="GO" id="GO:0004252">
    <property type="term" value="F:serine-type endopeptidase activity"/>
    <property type="evidence" value="ECO:0007669"/>
    <property type="project" value="UniProtKB-UniRule"/>
</dbReference>
<dbReference type="SMART" id="SM00464">
    <property type="entry name" value="LON"/>
    <property type="match status" value="1"/>
</dbReference>
<dbReference type="InterPro" id="IPR004815">
    <property type="entry name" value="Lon_bac/euk-typ"/>
</dbReference>
<evidence type="ECO:0000256" key="10">
    <source>
        <dbReference type="ARBA" id="ARBA00053875"/>
    </source>
</evidence>
<comment type="similarity">
    <text evidence="14 15 18 19">Belongs to the peptidase S16 family.</text>
</comment>
<dbReference type="InterPro" id="IPR027065">
    <property type="entry name" value="Lon_Prtase"/>
</dbReference>
<dbReference type="PANTHER" id="PTHR10046">
    <property type="entry name" value="ATP DEPENDENT LON PROTEASE FAMILY MEMBER"/>
    <property type="match status" value="1"/>
</dbReference>
<keyword evidence="3 14" id="KW-0645">Protease</keyword>
<dbReference type="PRINTS" id="PR00830">
    <property type="entry name" value="ENDOLAPTASE"/>
</dbReference>
<evidence type="ECO:0000256" key="16">
    <source>
        <dbReference type="PIRSR" id="PIRSR001174-1"/>
    </source>
</evidence>
<dbReference type="MEROPS" id="S16.001"/>
<dbReference type="InterPro" id="IPR003111">
    <property type="entry name" value="Lon_prtase_N"/>
</dbReference>
<evidence type="ECO:0000259" key="20">
    <source>
        <dbReference type="PROSITE" id="PS51786"/>
    </source>
</evidence>
<dbReference type="Gene3D" id="1.10.8.60">
    <property type="match status" value="1"/>
</dbReference>
<dbReference type="Pfam" id="PF05362">
    <property type="entry name" value="Lon_C"/>
    <property type="match status" value="1"/>
</dbReference>
<dbReference type="GO" id="GO:0034605">
    <property type="term" value="P:cellular response to heat"/>
    <property type="evidence" value="ECO:0007669"/>
    <property type="project" value="UniProtKB-UniRule"/>
</dbReference>
<evidence type="ECO:0000313" key="22">
    <source>
        <dbReference type="EMBL" id="EHR36329.1"/>
    </source>
</evidence>
<dbReference type="InterPro" id="IPR046336">
    <property type="entry name" value="Lon_prtase_N_sf"/>
</dbReference>
<evidence type="ECO:0000256" key="12">
    <source>
        <dbReference type="ARBA" id="ARBA00071934"/>
    </source>
</evidence>
<keyword evidence="7 14" id="KW-0067">ATP-binding</keyword>
<dbReference type="InterPro" id="IPR003959">
    <property type="entry name" value="ATPase_AAA_core"/>
</dbReference>
<dbReference type="GeneID" id="96998107"/>
<dbReference type="InterPro" id="IPR003593">
    <property type="entry name" value="AAA+_ATPase"/>
</dbReference>
<evidence type="ECO:0000256" key="18">
    <source>
        <dbReference type="PROSITE-ProRule" id="PRU01122"/>
    </source>
</evidence>
<evidence type="ECO:0000256" key="3">
    <source>
        <dbReference type="ARBA" id="ARBA00022670"/>
    </source>
</evidence>
<feature type="domain" description="Lon N-terminal" evidence="21">
    <location>
        <begin position="12"/>
        <end position="206"/>
    </location>
</feature>
<dbReference type="SUPFAM" id="SSF54211">
    <property type="entry name" value="Ribosomal protein S5 domain 2-like"/>
    <property type="match status" value="1"/>
</dbReference>
<dbReference type="eggNOG" id="COG0466">
    <property type="taxonomic scope" value="Bacteria"/>
</dbReference>
<dbReference type="InterPro" id="IPR015947">
    <property type="entry name" value="PUA-like_sf"/>
</dbReference>
<dbReference type="GO" id="GO:0016887">
    <property type="term" value="F:ATP hydrolysis activity"/>
    <property type="evidence" value="ECO:0007669"/>
    <property type="project" value="UniProtKB-UniRule"/>
</dbReference>
<dbReference type="OrthoDB" id="9803599at2"/>
<dbReference type="PROSITE" id="PS01046">
    <property type="entry name" value="LON_SER"/>
    <property type="match status" value="1"/>
</dbReference>
<dbReference type="PROSITE" id="PS51787">
    <property type="entry name" value="LON_N"/>
    <property type="match status" value="1"/>
</dbReference>
<dbReference type="Pfam" id="PF02190">
    <property type="entry name" value="LON_substr_bdg"/>
    <property type="match status" value="1"/>
</dbReference>
<evidence type="ECO:0000256" key="1">
    <source>
        <dbReference type="ARBA" id="ARBA00004496"/>
    </source>
</evidence>
<dbReference type="Pfam" id="PF00004">
    <property type="entry name" value="AAA"/>
    <property type="match status" value="1"/>
</dbReference>
<evidence type="ECO:0000256" key="4">
    <source>
        <dbReference type="ARBA" id="ARBA00022741"/>
    </source>
</evidence>
<comment type="subcellular location">
    <subcellularLocation>
        <location evidence="1 14 15">Cytoplasm</location>
    </subcellularLocation>
</comment>
<dbReference type="EMBL" id="AGEI01000002">
    <property type="protein sequence ID" value="EHR36329.1"/>
    <property type="molecule type" value="Genomic_DNA"/>
</dbReference>
<dbReference type="GO" id="GO:0006515">
    <property type="term" value="P:protein quality control for misfolded or incompletely synthesized proteins"/>
    <property type="evidence" value="ECO:0007669"/>
    <property type="project" value="UniProtKB-UniRule"/>
</dbReference>
<evidence type="ECO:0000256" key="11">
    <source>
        <dbReference type="ARBA" id="ARBA00066743"/>
    </source>
</evidence>
<proteinExistence type="evidence at transcript level"/>
<evidence type="ECO:0000256" key="9">
    <source>
        <dbReference type="ARBA" id="ARBA00050665"/>
    </source>
</evidence>
<accession>H3NL73</accession>
<dbReference type="InterPro" id="IPR054594">
    <property type="entry name" value="Lon_lid"/>
</dbReference>
<evidence type="ECO:0000256" key="13">
    <source>
        <dbReference type="ARBA" id="ARBA00082722"/>
    </source>
</evidence>
<dbReference type="SMART" id="SM00382">
    <property type="entry name" value="AAA"/>
    <property type="match status" value="1"/>
</dbReference>
<feature type="active site" evidence="14 16">
    <location>
        <position position="723"/>
    </location>
</feature>
<comment type="catalytic activity">
    <reaction evidence="9 14 15 18">
        <text>Hydrolysis of proteins in presence of ATP.</text>
        <dbReference type="EC" id="3.4.21.53"/>
    </reaction>
</comment>
<dbReference type="Gene3D" id="2.30.130.40">
    <property type="entry name" value="LON domain-like"/>
    <property type="match status" value="1"/>
</dbReference>
<evidence type="ECO:0000256" key="15">
    <source>
        <dbReference type="PIRNR" id="PIRNR001174"/>
    </source>
</evidence>
<name>H3NL73_9FIRM</name>
<keyword evidence="2 14" id="KW-0963">Cytoplasm</keyword>
<dbReference type="InterPro" id="IPR020568">
    <property type="entry name" value="Ribosomal_Su5_D2-typ_SF"/>
</dbReference>
<feature type="binding site" evidence="14 17">
    <location>
        <begin position="358"/>
        <end position="365"/>
    </location>
    <ligand>
        <name>ATP</name>
        <dbReference type="ChEBI" id="CHEBI:30616"/>
    </ligand>
</feature>
<dbReference type="GO" id="GO:0043565">
    <property type="term" value="F:sequence-specific DNA binding"/>
    <property type="evidence" value="ECO:0007669"/>
    <property type="project" value="UniProtKB-UniRule"/>
</dbReference>
<evidence type="ECO:0000256" key="17">
    <source>
        <dbReference type="PIRSR" id="PIRSR001174-2"/>
    </source>
</evidence>
<dbReference type="Proteomes" id="UP000004191">
    <property type="component" value="Unassembled WGS sequence"/>
</dbReference>
<comment type="function">
    <text evidence="10 14">ATP-dependent serine protease that mediates the selective degradation of mutant and abnormal proteins as well as certain short-lived regulatory proteins. Required for cellular homeostasis and for survival from DNA damage and developmental changes induced by stress. Degrades polypeptides processively to yield small peptide fragments that are 5 to 10 amino acids long. Binds to DNA in a double-stranded, site-specific manner.</text>
</comment>
<dbReference type="InterPro" id="IPR027543">
    <property type="entry name" value="Lon_bac"/>
</dbReference>
<sequence>MESLYKKSTVTIPMIPLRGLWIFPEMSISFDAGREFSKKAVEIAKMKDSLVFLSTQKNSVTEEAEIDNFNDFGVVARIRQSVKLPDGNYRVLVDGINRAKIQQYTQIQEYFEVEVEEMEYLAEQNDAKLEAIKRNSMDLLKPYVQFKNDIPEEAIFVLQDIDNMSKFADILVTYINPSPKVVQTLLEELDVYTRLEQLNNILKDEIEINRYRDEINTKVKDQINKGQKEYFLREQLQIIKSELEEGGSPESLAEEYKEKIEALDIPEDSKEHLLKEVSRLDYMASASPEVNVIKTYLDNVLDIPFGQYSDDEINIEKSRKILDKDHHGLKDVKERILEFLAVRKLNSNVKGSILCLVGPPGVGKTSIVKSVAESMNREYISMRLGGLSDESEIRGHRKTYIGAMPGRIITSLQRAKTMNPVFLFDELDKISTSYRADPASAMLEVLDPNQNSEFLDRYIEIPVDLSQVMFVTTANDVSTIPSALLDRMEIIYVSGYTEVDKLSIAKKYLLPKQIKENGLKSSQLTVSDAALQIIIKNYTRESGVRNLERQIAKLCRKAAMKIVEGAKKVSVSVKNYSDFLGREKRLDDDIVKKDSVGIVTGLAWTSVGGELLQIEVNSMKGKGRVQLTGSLGDVMKESAMAAISYIKSDQNKLGIKDINFDETDIHVHVPEGATPKDGPSAGITMSTGIISALTGRKVRQDVAMTGEVTIRGRVLPIGGLKEKSLAAKRYGITNIIIPKKNEPDLEDIPKEVLTEMNFYPVSTMEEVLDIALVKGE</sequence>
<protein>
    <recommendedName>
        <fullName evidence="12 14">Lon protease</fullName>
        <ecNumber evidence="11 14">3.4.21.53</ecNumber>
    </recommendedName>
    <alternativeName>
        <fullName evidence="13 14">ATP-dependent protease La</fullName>
    </alternativeName>
</protein>
<dbReference type="Gene3D" id="1.20.5.5270">
    <property type="match status" value="1"/>
</dbReference>
<dbReference type="InterPro" id="IPR027417">
    <property type="entry name" value="P-loop_NTPase"/>
</dbReference>
<dbReference type="PATRIC" id="fig|883114.3.peg.84"/>
<dbReference type="Gene3D" id="3.30.230.10">
    <property type="match status" value="1"/>
</dbReference>
<dbReference type="PIRSF" id="PIRSF001174">
    <property type="entry name" value="Lon_proteas"/>
    <property type="match status" value="1"/>
</dbReference>
<dbReference type="HOGENOM" id="CLU_004109_4_3_9"/>
<dbReference type="SUPFAM" id="SSF88697">
    <property type="entry name" value="PUA domain-like"/>
    <property type="match status" value="1"/>
</dbReference>
<dbReference type="SUPFAM" id="SSF52540">
    <property type="entry name" value="P-loop containing nucleoside triphosphate hydrolases"/>
    <property type="match status" value="1"/>
</dbReference>
<keyword evidence="23" id="KW-1185">Reference proteome</keyword>
<evidence type="ECO:0000256" key="2">
    <source>
        <dbReference type="ARBA" id="ARBA00022490"/>
    </source>
</evidence>
<dbReference type="CDD" id="cd19500">
    <property type="entry name" value="RecA-like_Lon"/>
    <property type="match status" value="1"/>
</dbReference>
<feature type="active site" evidence="14 16">
    <location>
        <position position="680"/>
    </location>
</feature>
<keyword evidence="8 14" id="KW-0346">Stress response</keyword>
<feature type="domain" description="Lon proteolytic" evidence="20">
    <location>
        <begin position="593"/>
        <end position="774"/>
    </location>
</feature>
<evidence type="ECO:0000256" key="14">
    <source>
        <dbReference type="HAMAP-Rule" id="MF_01973"/>
    </source>
</evidence>
<evidence type="ECO:0000259" key="21">
    <source>
        <dbReference type="PROSITE" id="PS51787"/>
    </source>
</evidence>
<dbReference type="InterPro" id="IPR008268">
    <property type="entry name" value="Peptidase_S16_AS"/>
</dbReference>
<dbReference type="AlphaFoldDB" id="H3NL73"/>
<comment type="caution">
    <text evidence="22">The sequence shown here is derived from an EMBL/GenBank/DDBJ whole genome shotgun (WGS) entry which is preliminary data.</text>
</comment>
<dbReference type="PROSITE" id="PS51786">
    <property type="entry name" value="LON_PROTEOLYTIC"/>
    <property type="match status" value="1"/>
</dbReference>
<dbReference type="InterPro" id="IPR008269">
    <property type="entry name" value="Lon_proteolytic"/>
</dbReference>
<comment type="induction">
    <text evidence="14">By heat shock.</text>
</comment>
<keyword evidence="5 14" id="KW-0378">Hydrolase</keyword>
<dbReference type="Gene3D" id="1.20.58.1480">
    <property type="match status" value="1"/>
</dbReference>
<dbReference type="InterPro" id="IPR014721">
    <property type="entry name" value="Ribsml_uS5_D2-typ_fold_subgr"/>
</dbReference>
<dbReference type="HAMAP" id="MF_01973">
    <property type="entry name" value="lon_bact"/>
    <property type="match status" value="1"/>
</dbReference>
<evidence type="ECO:0000313" key="23">
    <source>
        <dbReference type="Proteomes" id="UP000004191"/>
    </source>
</evidence>
<evidence type="ECO:0000256" key="5">
    <source>
        <dbReference type="ARBA" id="ARBA00022801"/>
    </source>
</evidence>
<dbReference type="FunFam" id="3.40.50.300:FF:000021">
    <property type="entry name" value="Lon protease homolog"/>
    <property type="match status" value="1"/>
</dbReference>
<keyword evidence="4 14" id="KW-0547">Nucleotide-binding</keyword>